<gene>
    <name evidence="2" type="ORF">QUV96_09160</name>
</gene>
<comment type="caution">
    <text evidence="2">The sequence shown here is derived from an EMBL/GenBank/DDBJ whole genome shotgun (WGS) entry which is preliminary data.</text>
</comment>
<feature type="transmembrane region" description="Helical" evidence="1">
    <location>
        <begin position="159"/>
        <end position="183"/>
    </location>
</feature>
<accession>A0ABT7UDU6</accession>
<evidence type="ECO:0000256" key="1">
    <source>
        <dbReference type="SAM" id="Phobius"/>
    </source>
</evidence>
<organism evidence="2 3">
    <name type="scientific">Amedibacillus dolichus</name>
    <dbReference type="NCBI Taxonomy" id="31971"/>
    <lineage>
        <taxon>Bacteria</taxon>
        <taxon>Bacillati</taxon>
        <taxon>Bacillota</taxon>
        <taxon>Erysipelotrichia</taxon>
        <taxon>Erysipelotrichales</taxon>
        <taxon>Erysipelotrichaceae</taxon>
        <taxon>Amedibacillus</taxon>
    </lineage>
</organism>
<evidence type="ECO:0000313" key="3">
    <source>
        <dbReference type="Proteomes" id="UP001529340"/>
    </source>
</evidence>
<keyword evidence="1" id="KW-0472">Membrane</keyword>
<dbReference type="Proteomes" id="UP001529340">
    <property type="component" value="Unassembled WGS sequence"/>
</dbReference>
<feature type="transmembrane region" description="Helical" evidence="1">
    <location>
        <begin position="125"/>
        <end position="147"/>
    </location>
</feature>
<dbReference type="EMBL" id="JAUDCG010000045">
    <property type="protein sequence ID" value="MDM8157804.1"/>
    <property type="molecule type" value="Genomic_DNA"/>
</dbReference>
<keyword evidence="1" id="KW-0812">Transmembrane</keyword>
<keyword evidence="1" id="KW-1133">Transmembrane helix</keyword>
<sequence>MNQAVKTSICSALIVDREAFLWECFAQQVPDSIREQLRTCAPAAAGVDEQQIEQVSRSLIHAHAARASAASLSASLAQGILRLFTIPVEYAAFVYEALRLTQKLLYLHTGMRQEQLLSHHQLSGYLYIFFGGTLTLKASGITLEVLIKTTLRRFLSGRMATLAPIAGCACSTAFTCTVFLQLAEAFRQTLVERCAQQQEYLTIGCTERPAIQMPLFVVEEA</sequence>
<protein>
    <submittedName>
        <fullName evidence="2">Uncharacterized protein</fullName>
    </submittedName>
</protein>
<reference evidence="2 3" key="1">
    <citation type="submission" date="2023-06" db="EMBL/GenBank/DDBJ databases">
        <title>Identification and characterization of horizontal gene transfer across gut microbiota members of farm animals based on homology search.</title>
        <authorList>
            <person name="Schwarzerova J."/>
            <person name="Nykrynova M."/>
            <person name="Jureckova K."/>
            <person name="Cejkova D."/>
            <person name="Rychlik I."/>
        </authorList>
    </citation>
    <scope>NUCLEOTIDE SEQUENCE [LARGE SCALE GENOMIC DNA]</scope>
    <source>
        <strain evidence="2 3">ET39</strain>
    </source>
</reference>
<keyword evidence="3" id="KW-1185">Reference proteome</keyword>
<dbReference type="RefSeq" id="WP_289608247.1">
    <property type="nucleotide sequence ID" value="NZ_JAUDCG010000045.1"/>
</dbReference>
<name>A0ABT7UDU6_9FIRM</name>
<reference evidence="3" key="2">
    <citation type="submission" date="2023-06" db="EMBL/GenBank/DDBJ databases">
        <title>Identification and characterization of horizontal gene transfer across gut microbiota members of farm animals based on homology search.</title>
        <authorList>
            <person name="Zeman M."/>
            <person name="Kubasova T."/>
            <person name="Jahodarova E."/>
            <person name="Nykrynova M."/>
            <person name="Rychlik I."/>
        </authorList>
    </citation>
    <scope>NUCLEOTIDE SEQUENCE [LARGE SCALE GENOMIC DNA]</scope>
    <source>
        <strain evidence="3">ET39</strain>
    </source>
</reference>
<proteinExistence type="predicted"/>
<reference evidence="2 3" key="3">
    <citation type="submission" date="2023-06" db="EMBL/GenBank/DDBJ databases">
        <authorList>
            <person name="Zeman M."/>
            <person name="Kubasova T."/>
            <person name="Jahodarova E."/>
            <person name="Nykrynova M."/>
            <person name="Rychlik I."/>
        </authorList>
    </citation>
    <scope>NUCLEOTIDE SEQUENCE [LARGE SCALE GENOMIC DNA]</scope>
    <source>
        <strain evidence="2 3">ET39</strain>
    </source>
</reference>
<evidence type="ECO:0000313" key="2">
    <source>
        <dbReference type="EMBL" id="MDM8157804.1"/>
    </source>
</evidence>